<dbReference type="InterPro" id="IPR025322">
    <property type="entry name" value="PADRE_dom"/>
</dbReference>
<dbReference type="Proteomes" id="UP001172457">
    <property type="component" value="Chromosome 8"/>
</dbReference>
<dbReference type="AlphaFoldDB" id="A0AA38SR78"/>
<name>A0AA38SR78_9ASTR</name>
<protein>
    <submittedName>
        <fullName evidence="1">Uncharacterized protein</fullName>
    </submittedName>
</protein>
<reference evidence="1" key="1">
    <citation type="submission" date="2023-03" db="EMBL/GenBank/DDBJ databases">
        <title>Chromosome-scale reference genome and RAD-based genetic map of yellow starthistle (Centaurea solstitialis) reveal putative structural variation and QTLs associated with invader traits.</title>
        <authorList>
            <person name="Reatini B."/>
            <person name="Cang F.A."/>
            <person name="Jiang Q."/>
            <person name="Mckibben M.T.W."/>
            <person name="Barker M.S."/>
            <person name="Rieseberg L.H."/>
            <person name="Dlugosch K.M."/>
        </authorList>
    </citation>
    <scope>NUCLEOTIDE SEQUENCE</scope>
    <source>
        <strain evidence="1">CAN-66</strain>
        <tissue evidence="1">Leaf</tissue>
    </source>
</reference>
<proteinExistence type="predicted"/>
<evidence type="ECO:0000313" key="1">
    <source>
        <dbReference type="EMBL" id="KAJ9537762.1"/>
    </source>
</evidence>
<organism evidence="1 2">
    <name type="scientific">Centaurea solstitialis</name>
    <name type="common">yellow star-thistle</name>
    <dbReference type="NCBI Taxonomy" id="347529"/>
    <lineage>
        <taxon>Eukaryota</taxon>
        <taxon>Viridiplantae</taxon>
        <taxon>Streptophyta</taxon>
        <taxon>Embryophyta</taxon>
        <taxon>Tracheophyta</taxon>
        <taxon>Spermatophyta</taxon>
        <taxon>Magnoliopsida</taxon>
        <taxon>eudicotyledons</taxon>
        <taxon>Gunneridae</taxon>
        <taxon>Pentapetalae</taxon>
        <taxon>asterids</taxon>
        <taxon>campanulids</taxon>
        <taxon>Asterales</taxon>
        <taxon>Asteraceae</taxon>
        <taxon>Carduoideae</taxon>
        <taxon>Cardueae</taxon>
        <taxon>Centaureinae</taxon>
        <taxon>Centaurea</taxon>
    </lineage>
</organism>
<gene>
    <name evidence="1" type="ORF">OSB04_030495</name>
</gene>
<dbReference type="EMBL" id="JARYMX010000008">
    <property type="protein sequence ID" value="KAJ9537762.1"/>
    <property type="molecule type" value="Genomic_DNA"/>
</dbReference>
<accession>A0AA38SR78</accession>
<evidence type="ECO:0000313" key="2">
    <source>
        <dbReference type="Proteomes" id="UP001172457"/>
    </source>
</evidence>
<dbReference type="Pfam" id="PF14009">
    <property type="entry name" value="PADRE"/>
    <property type="match status" value="1"/>
</dbReference>
<comment type="caution">
    <text evidence="1">The sequence shown here is derived from an EMBL/GenBank/DDBJ whole genome shotgun (WGS) entry which is preliminary data.</text>
</comment>
<dbReference type="PANTHER" id="PTHR33052">
    <property type="entry name" value="DUF4228 DOMAIN PROTEIN-RELATED"/>
    <property type="match status" value="1"/>
</dbReference>
<sequence>MILKLFGSRNNNTLPQTIRGLEKPLILQIIHAGGRIDRYYMAFPASLIMDKYPGFVLAWPEIFRRPWDSIVPPEEMLVPGQRYFVVPVRTVRKLRRRIWRPSVEIANALGGNRCVRFRNDCGNAGGAEDDGKKGSDVKGVGKKKKVVRLISIGVSVSKTSFFLGTYVGREETGCKAGKSTRASSSGIISRRRYEEHKNGINTIFPTEVHEHENHLPLCTNHPPRFLQVPLPPYELLSRLQPFPIRIPKNRLGWLKSLRVRKHQTVETV</sequence>
<keyword evidence="2" id="KW-1185">Reference proteome</keyword>